<comment type="caution">
    <text evidence="2">The sequence shown here is derived from an EMBL/GenBank/DDBJ whole genome shotgun (WGS) entry which is preliminary data.</text>
</comment>
<feature type="compositionally biased region" description="Basic and acidic residues" evidence="1">
    <location>
        <begin position="186"/>
        <end position="207"/>
    </location>
</feature>
<gene>
    <name evidence="2" type="ORF">WJX73_004128</name>
</gene>
<dbReference type="Proteomes" id="UP001465755">
    <property type="component" value="Unassembled WGS sequence"/>
</dbReference>
<feature type="region of interest" description="Disordered" evidence="1">
    <location>
        <begin position="111"/>
        <end position="135"/>
    </location>
</feature>
<feature type="region of interest" description="Disordered" evidence="1">
    <location>
        <begin position="480"/>
        <end position="594"/>
    </location>
</feature>
<feature type="region of interest" description="Disordered" evidence="1">
    <location>
        <begin position="153"/>
        <end position="207"/>
    </location>
</feature>
<evidence type="ECO:0000256" key="1">
    <source>
        <dbReference type="SAM" id="MobiDB-lite"/>
    </source>
</evidence>
<feature type="region of interest" description="Disordered" evidence="1">
    <location>
        <begin position="287"/>
        <end position="344"/>
    </location>
</feature>
<accession>A0AAW1NW58</accession>
<dbReference type="AlphaFoldDB" id="A0AAW1NW58"/>
<feature type="compositionally biased region" description="Basic and acidic residues" evidence="1">
    <location>
        <begin position="111"/>
        <end position="122"/>
    </location>
</feature>
<feature type="region of interest" description="Disordered" evidence="1">
    <location>
        <begin position="378"/>
        <end position="467"/>
    </location>
</feature>
<protein>
    <submittedName>
        <fullName evidence="2">Uncharacterized protein</fullName>
    </submittedName>
</protein>
<dbReference type="EMBL" id="JALJOQ010000109">
    <property type="protein sequence ID" value="KAK9797079.1"/>
    <property type="molecule type" value="Genomic_DNA"/>
</dbReference>
<organism evidence="2 3">
    <name type="scientific">Symbiochloris irregularis</name>
    <dbReference type="NCBI Taxonomy" id="706552"/>
    <lineage>
        <taxon>Eukaryota</taxon>
        <taxon>Viridiplantae</taxon>
        <taxon>Chlorophyta</taxon>
        <taxon>core chlorophytes</taxon>
        <taxon>Trebouxiophyceae</taxon>
        <taxon>Trebouxiales</taxon>
        <taxon>Trebouxiaceae</taxon>
        <taxon>Symbiochloris</taxon>
    </lineage>
</organism>
<sequence>MAVKTSRHWEKDLELAWGSLHSAIPASWQLLGCETCNLEDSWKSAGTGVCFVPAEMTNFATAATYPQRDDYEDVHAADKERIFNLSGAPRQQLTSSPPKQQLASYPIESFKERRQSSGREEDQIGAYNPGQLGGFQPPAEGWVVFEKHRNQKIPVKVSKPGGSKSGTLQKLEAERDQIRQQQAQRAAERKAAEEEAAEAKKQEQLQARREQVEQKRLARLAATARHQELTAKREEYVQALMADRTTPLHQRFEEDFKAKERAHRQETVQKYNHTVRPFKTQTARSIIAGEKIEAPPLPPKSPVQRPGSKGKSAAKLAKSLPAKLSSKPSGTVQSLTGSVDRGCSPMVFSKPDELAADQVAEPSYVTEEGEVFEVLKERRQSQSMLESRTSAAFASAREAHEHSTDQGGEEGQGGQPQDAEAAWEIVQTSRQVSEDHDGAKPAAGNGLDDNVGLQAQSSSFSPDDNIGRLARGLSRLLLVRQTSDERDDNHALSLTKEPSTEAGNDPSVPDTFFVEDNELGSRNSLQRVTSNMGDPEVEEYDPDPPLDFGPPESEEDDAFQPDPLAQQTSRLGLVPEERSATFSEDESEQQAHAEVQFEHEGDVHREPQAHDDVLISHVFSKAEDDGLLGPRKSSEAE</sequence>
<feature type="compositionally biased region" description="Polar residues" evidence="1">
    <location>
        <begin position="453"/>
        <end position="462"/>
    </location>
</feature>
<proteinExistence type="predicted"/>
<reference evidence="2 3" key="1">
    <citation type="journal article" date="2024" name="Nat. Commun.">
        <title>Phylogenomics reveals the evolutionary origins of lichenization in chlorophyte algae.</title>
        <authorList>
            <person name="Puginier C."/>
            <person name="Libourel C."/>
            <person name="Otte J."/>
            <person name="Skaloud P."/>
            <person name="Haon M."/>
            <person name="Grisel S."/>
            <person name="Petersen M."/>
            <person name="Berrin J.G."/>
            <person name="Delaux P.M."/>
            <person name="Dal Grande F."/>
            <person name="Keller J."/>
        </authorList>
    </citation>
    <scope>NUCLEOTIDE SEQUENCE [LARGE SCALE GENOMIC DNA]</scope>
    <source>
        <strain evidence="2 3">SAG 2036</strain>
    </source>
</reference>
<feature type="compositionally biased region" description="Acidic residues" evidence="1">
    <location>
        <begin position="535"/>
        <end position="544"/>
    </location>
</feature>
<evidence type="ECO:0000313" key="2">
    <source>
        <dbReference type="EMBL" id="KAK9797079.1"/>
    </source>
</evidence>
<evidence type="ECO:0000313" key="3">
    <source>
        <dbReference type="Proteomes" id="UP001465755"/>
    </source>
</evidence>
<name>A0AAW1NW58_9CHLO</name>
<keyword evidence="3" id="KW-1185">Reference proteome</keyword>
<feature type="compositionally biased region" description="Low complexity" evidence="1">
    <location>
        <begin position="306"/>
        <end position="330"/>
    </location>
</feature>
<feature type="compositionally biased region" description="Polar residues" evidence="1">
    <location>
        <begin position="381"/>
        <end position="392"/>
    </location>
</feature>
<feature type="compositionally biased region" description="Polar residues" evidence="1">
    <location>
        <begin position="520"/>
        <end position="532"/>
    </location>
</feature>